<accession>A0A1H9QK37</accession>
<dbReference type="EMBL" id="FOGQ01000002">
    <property type="protein sequence ID" value="SER60209.1"/>
    <property type="molecule type" value="Genomic_DNA"/>
</dbReference>
<dbReference type="InterPro" id="IPR014729">
    <property type="entry name" value="Rossmann-like_a/b/a_fold"/>
</dbReference>
<name>A0A1H9QK37_9CORY</name>
<dbReference type="InterPro" id="IPR003848">
    <property type="entry name" value="DUF218"/>
</dbReference>
<organism evidence="2 3">
    <name type="scientific">Corynebacterium cystitidis DSM 20524</name>
    <dbReference type="NCBI Taxonomy" id="1121357"/>
    <lineage>
        <taxon>Bacteria</taxon>
        <taxon>Bacillati</taxon>
        <taxon>Actinomycetota</taxon>
        <taxon>Actinomycetes</taxon>
        <taxon>Mycobacteriales</taxon>
        <taxon>Corynebacteriaceae</taxon>
        <taxon>Corynebacterium</taxon>
    </lineage>
</organism>
<dbReference type="STRING" id="1121357.SAMN05661109_00554"/>
<evidence type="ECO:0000313" key="2">
    <source>
        <dbReference type="EMBL" id="SER60209.1"/>
    </source>
</evidence>
<dbReference type="RefSeq" id="WP_231909994.1">
    <property type="nucleotide sequence ID" value="NZ_CP047199.1"/>
</dbReference>
<dbReference type="CDD" id="cd06259">
    <property type="entry name" value="YdcF-like"/>
    <property type="match status" value="1"/>
</dbReference>
<evidence type="ECO:0000313" key="3">
    <source>
        <dbReference type="Proteomes" id="UP000198929"/>
    </source>
</evidence>
<sequence length="167" mass="18484">MNKSTHTVVADPIVVLGARVHTDRPGKLLERRLAVAARLYAASARTIIVSGRGEASVMADWLLAHGVDPADIVQDNAATSTNENLENSRALAPHAGVLHVVTSNFHALRTRVWAWHLRIPVRIHQASTPAEARAFNYVREIVALPHSIVRVVWRRIKACFDARCRRA</sequence>
<dbReference type="InterPro" id="IPR051599">
    <property type="entry name" value="Cell_Envelope_Assoc"/>
</dbReference>
<dbReference type="GO" id="GO:0005886">
    <property type="term" value="C:plasma membrane"/>
    <property type="evidence" value="ECO:0007669"/>
    <property type="project" value="TreeGrafter"/>
</dbReference>
<dbReference type="Pfam" id="PF02698">
    <property type="entry name" value="DUF218"/>
    <property type="match status" value="1"/>
</dbReference>
<dbReference type="Proteomes" id="UP000198929">
    <property type="component" value="Unassembled WGS sequence"/>
</dbReference>
<evidence type="ECO:0000259" key="1">
    <source>
        <dbReference type="Pfam" id="PF02698"/>
    </source>
</evidence>
<dbReference type="PANTHER" id="PTHR30336:SF20">
    <property type="entry name" value="DUF218 DOMAIN-CONTAINING PROTEIN"/>
    <property type="match status" value="1"/>
</dbReference>
<dbReference type="PANTHER" id="PTHR30336">
    <property type="entry name" value="INNER MEMBRANE PROTEIN, PROBABLE PERMEASE"/>
    <property type="match status" value="1"/>
</dbReference>
<protein>
    <submittedName>
        <fullName evidence="2">DUF218 domain-containing protein</fullName>
    </submittedName>
</protein>
<dbReference type="AlphaFoldDB" id="A0A1H9QK37"/>
<feature type="domain" description="DUF218" evidence="1">
    <location>
        <begin position="11"/>
        <end position="142"/>
    </location>
</feature>
<keyword evidence="3" id="KW-1185">Reference proteome</keyword>
<dbReference type="Gene3D" id="3.40.50.620">
    <property type="entry name" value="HUPs"/>
    <property type="match status" value="1"/>
</dbReference>
<gene>
    <name evidence="2" type="ORF">SAMN05661109_00554</name>
</gene>
<proteinExistence type="predicted"/>
<reference evidence="3" key="1">
    <citation type="submission" date="2016-10" db="EMBL/GenBank/DDBJ databases">
        <authorList>
            <person name="Varghese N."/>
            <person name="Submissions S."/>
        </authorList>
    </citation>
    <scope>NUCLEOTIDE SEQUENCE [LARGE SCALE GENOMIC DNA]</scope>
    <source>
        <strain evidence="3">DSM 20524</strain>
    </source>
</reference>